<keyword evidence="1" id="KW-0175">Coiled coil</keyword>
<keyword evidence="4" id="KW-1185">Reference proteome</keyword>
<dbReference type="Proteomes" id="UP000199170">
    <property type="component" value="Unassembled WGS sequence"/>
</dbReference>
<dbReference type="InterPro" id="IPR002491">
    <property type="entry name" value="ABC_transptr_periplasmic_BD"/>
</dbReference>
<evidence type="ECO:0000313" key="3">
    <source>
        <dbReference type="EMBL" id="SDY29821.1"/>
    </source>
</evidence>
<feature type="coiled-coil region" evidence="1">
    <location>
        <begin position="129"/>
        <end position="156"/>
    </location>
</feature>
<dbReference type="EMBL" id="FNPB01000010">
    <property type="protein sequence ID" value="SDY29821.1"/>
    <property type="molecule type" value="Genomic_DNA"/>
</dbReference>
<dbReference type="STRING" id="660517.SAMN04487946_110126"/>
<dbReference type="Gene3D" id="3.40.50.1980">
    <property type="entry name" value="Nitrogenase molybdenum iron protein domain"/>
    <property type="match status" value="2"/>
</dbReference>
<name>A0A1H3IQ53_9EURY</name>
<dbReference type="PROSITE" id="PS50983">
    <property type="entry name" value="FE_B12_PBP"/>
    <property type="match status" value="1"/>
</dbReference>
<organism evidence="3 4">
    <name type="scientific">Halobellus clavatus</name>
    <dbReference type="NCBI Taxonomy" id="660517"/>
    <lineage>
        <taxon>Archaea</taxon>
        <taxon>Methanobacteriati</taxon>
        <taxon>Methanobacteriota</taxon>
        <taxon>Stenosarchaea group</taxon>
        <taxon>Halobacteria</taxon>
        <taxon>Halobacteriales</taxon>
        <taxon>Haloferacaceae</taxon>
        <taxon>Halobellus</taxon>
    </lineage>
</organism>
<sequence>MRAVSLLPSATEILSAVGVDPVGISHSCDHPPDVTDRPRVTSTIIDHEGRSSREIDEQMQSVDGAVYDIDADRLEALDPDIIVTQATCDVCAVESSAVFETVAARDLDATVLTLDPHSFEEVLADVRRVGDAVDRVENAEQLLEAARDRIERVRSRAEDADRPRTAVLDWTDPPIRAGHWVRDLVGIAGGDASFQPDGPSEPVRWSDLRAYDPERLVVAPCGFGPDRAAEAVAELAARPGWADLSAVRSGHVYAADGNALFNRPGPRLVASLEVLADCLHPDHDHAVEGAWRRRVEHPTETTVS</sequence>
<dbReference type="SUPFAM" id="SSF53807">
    <property type="entry name" value="Helical backbone' metal receptor"/>
    <property type="match status" value="1"/>
</dbReference>
<dbReference type="PANTHER" id="PTHR42860:SF1">
    <property type="entry name" value="VITAMIN B12-BINDING PROTEIN"/>
    <property type="match status" value="1"/>
</dbReference>
<accession>A0A1H3IQ53</accession>
<dbReference type="AlphaFoldDB" id="A0A1H3IQ53"/>
<gene>
    <name evidence="3" type="ORF">SAMN04487946_110126</name>
</gene>
<feature type="domain" description="Fe/B12 periplasmic-binding" evidence="2">
    <location>
        <begin position="2"/>
        <end position="283"/>
    </location>
</feature>
<reference evidence="4" key="1">
    <citation type="submission" date="2016-10" db="EMBL/GenBank/DDBJ databases">
        <authorList>
            <person name="Varghese N."/>
            <person name="Submissions S."/>
        </authorList>
    </citation>
    <scope>NUCLEOTIDE SEQUENCE [LARGE SCALE GENOMIC DNA]</scope>
    <source>
        <strain evidence="4">CGMCC 1.10118</strain>
    </source>
</reference>
<dbReference type="OrthoDB" id="9784at2157"/>
<dbReference type="PANTHER" id="PTHR42860">
    <property type="entry name" value="VITAMIN B12-BINDING PROTEIN"/>
    <property type="match status" value="1"/>
</dbReference>
<evidence type="ECO:0000259" key="2">
    <source>
        <dbReference type="PROSITE" id="PS50983"/>
    </source>
</evidence>
<protein>
    <submittedName>
        <fullName evidence="3">Iron complex transport system substrate-binding protein</fullName>
    </submittedName>
</protein>
<dbReference type="Pfam" id="PF01497">
    <property type="entry name" value="Peripla_BP_2"/>
    <property type="match status" value="1"/>
</dbReference>
<evidence type="ECO:0000313" key="4">
    <source>
        <dbReference type="Proteomes" id="UP000199170"/>
    </source>
</evidence>
<dbReference type="InterPro" id="IPR051030">
    <property type="entry name" value="Vitamin_B12-ABC_binding"/>
</dbReference>
<dbReference type="RefSeq" id="WP_089768413.1">
    <property type="nucleotide sequence ID" value="NZ_FNPB01000010.1"/>
</dbReference>
<proteinExistence type="predicted"/>
<evidence type="ECO:0000256" key="1">
    <source>
        <dbReference type="SAM" id="Coils"/>
    </source>
</evidence>